<dbReference type="InterPro" id="IPR000014">
    <property type="entry name" value="PAS"/>
</dbReference>
<keyword evidence="2" id="KW-0805">Transcription regulation</keyword>
<dbReference type="InterPro" id="IPR014284">
    <property type="entry name" value="RNA_pol_sigma-70_dom"/>
</dbReference>
<accession>A0A2H0TPF5</accession>
<evidence type="ECO:0000256" key="1">
    <source>
        <dbReference type="ARBA" id="ARBA00010641"/>
    </source>
</evidence>
<dbReference type="Gene3D" id="1.10.1740.10">
    <property type="match status" value="1"/>
</dbReference>
<dbReference type="Proteomes" id="UP000230154">
    <property type="component" value="Unassembled WGS sequence"/>
</dbReference>
<dbReference type="InterPro" id="IPR035965">
    <property type="entry name" value="PAS-like_dom_sf"/>
</dbReference>
<evidence type="ECO:0000259" key="5">
    <source>
        <dbReference type="PROSITE" id="PS50112"/>
    </source>
</evidence>
<dbReference type="InterPro" id="IPR039425">
    <property type="entry name" value="RNA_pol_sigma-70-like"/>
</dbReference>
<protein>
    <recommendedName>
        <fullName evidence="5">PAS domain-containing protein</fullName>
    </recommendedName>
</protein>
<feature type="domain" description="PAS" evidence="5">
    <location>
        <begin position="7"/>
        <end position="51"/>
    </location>
</feature>
<dbReference type="PROSITE" id="PS50112">
    <property type="entry name" value="PAS"/>
    <property type="match status" value="1"/>
</dbReference>
<dbReference type="GO" id="GO:0016987">
    <property type="term" value="F:sigma factor activity"/>
    <property type="evidence" value="ECO:0007669"/>
    <property type="project" value="UniProtKB-KW"/>
</dbReference>
<name>A0A2H0TPF5_9BACT</name>
<dbReference type="Gene3D" id="1.10.10.10">
    <property type="entry name" value="Winged helix-like DNA-binding domain superfamily/Winged helix DNA-binding domain"/>
    <property type="match status" value="1"/>
</dbReference>
<dbReference type="EMBL" id="PFCB01000030">
    <property type="protein sequence ID" value="PIR74048.1"/>
    <property type="molecule type" value="Genomic_DNA"/>
</dbReference>
<dbReference type="InterPro" id="IPR013249">
    <property type="entry name" value="RNA_pol_sigma70_r4_t2"/>
</dbReference>
<dbReference type="AlphaFoldDB" id="A0A2H0TPF5"/>
<dbReference type="InterPro" id="IPR007627">
    <property type="entry name" value="RNA_pol_sigma70_r2"/>
</dbReference>
<comment type="caution">
    <text evidence="6">The sequence shown here is derived from an EMBL/GenBank/DDBJ whole genome shotgun (WGS) entry which is preliminary data.</text>
</comment>
<dbReference type="SUPFAM" id="SSF55785">
    <property type="entry name" value="PYP-like sensor domain (PAS domain)"/>
    <property type="match status" value="1"/>
</dbReference>
<evidence type="ECO:0000313" key="7">
    <source>
        <dbReference type="Proteomes" id="UP000230154"/>
    </source>
</evidence>
<organism evidence="6 7">
    <name type="scientific">Candidatus Magasanikbacteria bacterium CG10_big_fil_rev_8_21_14_0_10_47_10</name>
    <dbReference type="NCBI Taxonomy" id="1974652"/>
    <lineage>
        <taxon>Bacteria</taxon>
        <taxon>Candidatus Magasanikiibacteriota</taxon>
    </lineage>
</organism>
<proteinExistence type="inferred from homology"/>
<dbReference type="PANTHER" id="PTHR43133:SF51">
    <property type="entry name" value="RNA POLYMERASE SIGMA FACTOR"/>
    <property type="match status" value="1"/>
</dbReference>
<dbReference type="InterPro" id="IPR013767">
    <property type="entry name" value="PAS_fold"/>
</dbReference>
<gene>
    <name evidence="6" type="ORF">COU35_04365</name>
</gene>
<dbReference type="Gene3D" id="3.30.450.20">
    <property type="entry name" value="PAS domain"/>
    <property type="match status" value="1"/>
</dbReference>
<dbReference type="InterPro" id="IPR013325">
    <property type="entry name" value="RNA_pol_sigma_r2"/>
</dbReference>
<dbReference type="CDD" id="cd00130">
    <property type="entry name" value="PAS"/>
    <property type="match status" value="1"/>
</dbReference>
<dbReference type="PANTHER" id="PTHR43133">
    <property type="entry name" value="RNA POLYMERASE ECF-TYPE SIGMA FACTO"/>
    <property type="match status" value="1"/>
</dbReference>
<dbReference type="Pfam" id="PF04542">
    <property type="entry name" value="Sigma70_r2"/>
    <property type="match status" value="1"/>
</dbReference>
<evidence type="ECO:0000313" key="6">
    <source>
        <dbReference type="EMBL" id="PIR74048.1"/>
    </source>
</evidence>
<keyword evidence="3" id="KW-0731">Sigma factor</keyword>
<dbReference type="Pfam" id="PF00989">
    <property type="entry name" value="PAS"/>
    <property type="match status" value="1"/>
</dbReference>
<sequence length="352" mass="39869">MVPYICMDTALKHSLDTAPGTLCITDPHGVILYVNGAIEKRTGFMPAQAIGLKPGNVWGGHMPRQYYRDLWGTIERERQPFVSAIENKKKNGTIIYDTAHIAPIVRPDKSIAYFMEVHPVEQSASFSDNFYCRVKAAVAGDPKALTLSVLGGWLGAQLPHDIPDTLDRVLQHLLIAPTREDFSDRHDDAVLVVMAQRDSADFGKIFEKYHEDIQRFFFRRVSSGEVASDLAQDVFIRAYEALQTFVVGNASYKTYLLRIAHNVLVNFYRKKGTVPLEDDCLFVDPTSESYGQICLLWNQIGTLSETEQTVLELKYKKDWSVQEIAGHLNKTENAIKLHLSRSRKKLRDLLHD</sequence>
<dbReference type="GO" id="GO:0006352">
    <property type="term" value="P:DNA-templated transcription initiation"/>
    <property type="evidence" value="ECO:0007669"/>
    <property type="project" value="InterPro"/>
</dbReference>
<dbReference type="InterPro" id="IPR013324">
    <property type="entry name" value="RNA_pol_sigma_r3/r4-like"/>
</dbReference>
<dbReference type="InterPro" id="IPR036388">
    <property type="entry name" value="WH-like_DNA-bd_sf"/>
</dbReference>
<keyword evidence="4" id="KW-0804">Transcription</keyword>
<dbReference type="NCBIfam" id="TIGR02937">
    <property type="entry name" value="sigma70-ECF"/>
    <property type="match status" value="1"/>
</dbReference>
<dbReference type="NCBIfam" id="TIGR00229">
    <property type="entry name" value="sensory_box"/>
    <property type="match status" value="1"/>
</dbReference>
<dbReference type="Pfam" id="PF08281">
    <property type="entry name" value="Sigma70_r4_2"/>
    <property type="match status" value="1"/>
</dbReference>
<dbReference type="GO" id="GO:0003677">
    <property type="term" value="F:DNA binding"/>
    <property type="evidence" value="ECO:0007669"/>
    <property type="project" value="InterPro"/>
</dbReference>
<evidence type="ECO:0000256" key="2">
    <source>
        <dbReference type="ARBA" id="ARBA00023015"/>
    </source>
</evidence>
<dbReference type="SUPFAM" id="SSF88659">
    <property type="entry name" value="Sigma3 and sigma4 domains of RNA polymerase sigma factors"/>
    <property type="match status" value="1"/>
</dbReference>
<evidence type="ECO:0000256" key="4">
    <source>
        <dbReference type="ARBA" id="ARBA00023163"/>
    </source>
</evidence>
<comment type="similarity">
    <text evidence="1">Belongs to the sigma-70 factor family. ECF subfamily.</text>
</comment>
<dbReference type="CDD" id="cd06171">
    <property type="entry name" value="Sigma70_r4"/>
    <property type="match status" value="1"/>
</dbReference>
<reference evidence="7" key="1">
    <citation type="submission" date="2017-09" db="EMBL/GenBank/DDBJ databases">
        <title>Depth-based differentiation of microbial function through sediment-hosted aquifers and enrichment of novel symbionts in the deep terrestrial subsurface.</title>
        <authorList>
            <person name="Probst A.J."/>
            <person name="Ladd B."/>
            <person name="Jarett J.K."/>
            <person name="Geller-Mcgrath D.E."/>
            <person name="Sieber C.M.K."/>
            <person name="Emerson J.B."/>
            <person name="Anantharaman K."/>
            <person name="Thomas B.C."/>
            <person name="Malmstrom R."/>
            <person name="Stieglmeier M."/>
            <person name="Klingl A."/>
            <person name="Woyke T."/>
            <person name="Ryan C.M."/>
            <person name="Banfield J.F."/>
        </authorList>
    </citation>
    <scope>NUCLEOTIDE SEQUENCE [LARGE SCALE GENOMIC DNA]</scope>
</reference>
<evidence type="ECO:0000256" key="3">
    <source>
        <dbReference type="ARBA" id="ARBA00023082"/>
    </source>
</evidence>
<dbReference type="SUPFAM" id="SSF88946">
    <property type="entry name" value="Sigma2 domain of RNA polymerase sigma factors"/>
    <property type="match status" value="1"/>
</dbReference>